<gene>
    <name evidence="13 18" type="primary">uvrC</name>
    <name evidence="18" type="ORF">VCB98_05710</name>
</gene>
<feature type="domain" description="UVR" evidence="15">
    <location>
        <begin position="206"/>
        <end position="241"/>
    </location>
</feature>
<evidence type="ECO:0000256" key="14">
    <source>
        <dbReference type="SAM" id="MobiDB-lite"/>
    </source>
</evidence>
<dbReference type="InterPro" id="IPR001162">
    <property type="entry name" value="UvrC_RNase_H_dom"/>
</dbReference>
<comment type="subunit">
    <text evidence="10 13">Interacts with UvrB in an incision complex.</text>
</comment>
<dbReference type="GO" id="GO:0003677">
    <property type="term" value="F:DNA binding"/>
    <property type="evidence" value="ECO:0007669"/>
    <property type="project" value="UniProtKB-UniRule"/>
</dbReference>
<organism evidence="18 19">
    <name type="scientific">Natronospira elongata</name>
    <dbReference type="NCBI Taxonomy" id="3110268"/>
    <lineage>
        <taxon>Bacteria</taxon>
        <taxon>Pseudomonadati</taxon>
        <taxon>Pseudomonadota</taxon>
        <taxon>Gammaproteobacteria</taxon>
        <taxon>Natronospirales</taxon>
        <taxon>Natronospiraceae</taxon>
        <taxon>Natronospira</taxon>
    </lineage>
</organism>
<evidence type="ECO:0000256" key="10">
    <source>
        <dbReference type="ARBA" id="ARBA00062841"/>
    </source>
</evidence>
<dbReference type="Pfam" id="PF14520">
    <property type="entry name" value="HHH_5"/>
    <property type="match status" value="1"/>
</dbReference>
<comment type="function">
    <text evidence="8 13">The UvrABC repair system catalyzes the recognition and processing of DNA lesions. UvrC both incises the 5' and 3' sides of the lesion. The N-terminal half is responsible for the 3' incision and the C-terminal half is responsible for the 5' incision.</text>
</comment>
<name>A0AAP6JE44_9GAMM</name>
<evidence type="ECO:0000256" key="7">
    <source>
        <dbReference type="ARBA" id="ARBA00023236"/>
    </source>
</evidence>
<dbReference type="FunFam" id="3.30.420.340:FF:000001">
    <property type="entry name" value="UvrABC system protein C"/>
    <property type="match status" value="1"/>
</dbReference>
<dbReference type="Gene3D" id="1.10.150.20">
    <property type="entry name" value="5' to 3' exonuclease, C-terminal subdomain"/>
    <property type="match status" value="1"/>
</dbReference>
<evidence type="ECO:0000256" key="11">
    <source>
        <dbReference type="ARBA" id="ARBA00067419"/>
    </source>
</evidence>
<dbReference type="GO" id="GO:0009432">
    <property type="term" value="P:SOS response"/>
    <property type="evidence" value="ECO:0007669"/>
    <property type="project" value="UniProtKB-UniRule"/>
</dbReference>
<dbReference type="Pfam" id="PF01541">
    <property type="entry name" value="GIY-YIG"/>
    <property type="match status" value="1"/>
</dbReference>
<dbReference type="GO" id="GO:0009381">
    <property type="term" value="F:excinuclease ABC activity"/>
    <property type="evidence" value="ECO:0007669"/>
    <property type="project" value="UniProtKB-UniRule"/>
</dbReference>
<evidence type="ECO:0000256" key="1">
    <source>
        <dbReference type="ARBA" id="ARBA00004496"/>
    </source>
</evidence>
<dbReference type="SMART" id="SM00465">
    <property type="entry name" value="GIYc"/>
    <property type="match status" value="1"/>
</dbReference>
<sequence>MSEEAGEFDHKAFLGSLTTGPGVYRMLSAQGDILYVGKARNLKRRVASYFRKNHDSPKTRALMVQVERVEVTVTHTETEALILENNLIKAHRPRYNVLMRDDKSYPYIHLSGHTYPRLSFYRGTRREKGRFFGPYPSVASARAAISELQKLFKLRPCTDSFFRNRSRPCLQYQINRCTAPCVAYISAEEYARDVENAMLFLEGRNQDVIDRLIARMETASEALAFEKAAELRDQVARLRQAQARQYVTGDQGDFDVLAVARHGDIFCVAIIYIRGGRNLGSKTFFPRVSMDHEEREVLAAFLPQYYLDRDAPREIITAHAVPDAAVLEATLSEKAGHKIGIRHRVRGDRARWLKMAAENASQAVASRLATDRHARQALDALAEALGLEEPPRRMECFDISHTSGESTVASCVVFEEGAPASQDYRRFNMRGETGGDDYAAMGEALERRYTRLQKGEGRLPDLLLIDGGRGQLSVAERVMEDLQVDGVTLLGVAKGQDRRAGQEQLFLSGRKAPLILPPDSPALKLIQRIRDEAHRFAIAGHRHRRSRSRRSSPLEAIPGLGPKRRQQLLKAFGGLQGIRQAGVEDLAAVKGISRALAQRIYDEFRLE</sequence>
<evidence type="ECO:0000256" key="4">
    <source>
        <dbReference type="ARBA" id="ARBA00022769"/>
    </source>
</evidence>
<evidence type="ECO:0000259" key="15">
    <source>
        <dbReference type="PROSITE" id="PS50151"/>
    </source>
</evidence>
<dbReference type="Proteomes" id="UP001302316">
    <property type="component" value="Unassembled WGS sequence"/>
</dbReference>
<evidence type="ECO:0000256" key="9">
    <source>
        <dbReference type="ARBA" id="ARBA00061531"/>
    </source>
</evidence>
<dbReference type="Gene3D" id="3.30.420.340">
    <property type="entry name" value="UvrC, RNAse H endonuclease domain"/>
    <property type="match status" value="1"/>
</dbReference>
<evidence type="ECO:0000256" key="2">
    <source>
        <dbReference type="ARBA" id="ARBA00022490"/>
    </source>
</evidence>
<keyword evidence="6 13" id="KW-0234">DNA repair</keyword>
<accession>A0AAP6JE44</accession>
<feature type="region of interest" description="Disordered" evidence="14">
    <location>
        <begin position="540"/>
        <end position="560"/>
    </location>
</feature>
<evidence type="ECO:0000256" key="3">
    <source>
        <dbReference type="ARBA" id="ARBA00022763"/>
    </source>
</evidence>
<dbReference type="Gene3D" id="3.40.1440.10">
    <property type="entry name" value="GIY-YIG endonuclease"/>
    <property type="match status" value="1"/>
</dbReference>
<comment type="caution">
    <text evidence="18">The sequence shown here is derived from an EMBL/GenBank/DDBJ whole genome shotgun (WGS) entry which is preliminary data.</text>
</comment>
<evidence type="ECO:0000256" key="6">
    <source>
        <dbReference type="ARBA" id="ARBA00023204"/>
    </source>
</evidence>
<dbReference type="PROSITE" id="PS50151">
    <property type="entry name" value="UVR"/>
    <property type="match status" value="1"/>
</dbReference>
<dbReference type="Pfam" id="PF02151">
    <property type="entry name" value="UVR"/>
    <property type="match status" value="1"/>
</dbReference>
<evidence type="ECO:0000256" key="5">
    <source>
        <dbReference type="ARBA" id="ARBA00022881"/>
    </source>
</evidence>
<dbReference type="InterPro" id="IPR001943">
    <property type="entry name" value="UVR_dom"/>
</dbReference>
<dbReference type="InterPro" id="IPR010994">
    <property type="entry name" value="RuvA_2-like"/>
</dbReference>
<keyword evidence="7 13" id="KW-0742">SOS response</keyword>
<dbReference type="EMBL" id="JAYGII010000008">
    <property type="protein sequence ID" value="MEA5445308.1"/>
    <property type="molecule type" value="Genomic_DNA"/>
</dbReference>
<dbReference type="Pfam" id="PF22920">
    <property type="entry name" value="UvrC_RNaseH"/>
    <property type="match status" value="1"/>
</dbReference>
<dbReference type="SUPFAM" id="SSF46600">
    <property type="entry name" value="C-terminal UvrC-binding domain of UvrB"/>
    <property type="match status" value="1"/>
</dbReference>
<dbReference type="AlphaFoldDB" id="A0AAP6JE44"/>
<feature type="domain" description="UvrC family homology region profile" evidence="17">
    <location>
        <begin position="256"/>
        <end position="479"/>
    </location>
</feature>
<keyword evidence="5 13" id="KW-0267">Excision nuclease</keyword>
<dbReference type="InterPro" id="IPR035901">
    <property type="entry name" value="GIY-YIG_endonuc_sf"/>
</dbReference>
<dbReference type="PANTHER" id="PTHR30562">
    <property type="entry name" value="UVRC/OXIDOREDUCTASE"/>
    <property type="match status" value="1"/>
</dbReference>
<dbReference type="PROSITE" id="PS50165">
    <property type="entry name" value="UVRC"/>
    <property type="match status" value="1"/>
</dbReference>
<evidence type="ECO:0000256" key="12">
    <source>
        <dbReference type="ARBA" id="ARBA00077138"/>
    </source>
</evidence>
<dbReference type="RefSeq" id="WP_346050937.1">
    <property type="nucleotide sequence ID" value="NZ_JAYGII010000008.1"/>
</dbReference>
<evidence type="ECO:0000313" key="19">
    <source>
        <dbReference type="Proteomes" id="UP001302316"/>
    </source>
</evidence>
<dbReference type="InterPro" id="IPR050066">
    <property type="entry name" value="UvrABC_protein_C"/>
</dbReference>
<keyword evidence="19" id="KW-1185">Reference proteome</keyword>
<dbReference type="FunFam" id="1.10.150.20:FF:000005">
    <property type="entry name" value="UvrABC system protein C"/>
    <property type="match status" value="1"/>
</dbReference>
<dbReference type="HAMAP" id="MF_00203">
    <property type="entry name" value="UvrC"/>
    <property type="match status" value="1"/>
</dbReference>
<dbReference type="GO" id="GO:0005737">
    <property type="term" value="C:cytoplasm"/>
    <property type="evidence" value="ECO:0007669"/>
    <property type="project" value="UniProtKB-SubCell"/>
</dbReference>
<evidence type="ECO:0000259" key="16">
    <source>
        <dbReference type="PROSITE" id="PS50164"/>
    </source>
</evidence>
<evidence type="ECO:0000256" key="13">
    <source>
        <dbReference type="HAMAP-Rule" id="MF_00203"/>
    </source>
</evidence>
<dbReference type="SUPFAM" id="SSF82771">
    <property type="entry name" value="GIY-YIG endonuclease"/>
    <property type="match status" value="1"/>
</dbReference>
<dbReference type="GO" id="GO:0006289">
    <property type="term" value="P:nucleotide-excision repair"/>
    <property type="evidence" value="ECO:0007669"/>
    <property type="project" value="UniProtKB-UniRule"/>
</dbReference>
<dbReference type="Gene3D" id="4.10.860.10">
    <property type="entry name" value="UVR domain"/>
    <property type="match status" value="1"/>
</dbReference>
<dbReference type="InterPro" id="IPR004791">
    <property type="entry name" value="UvrC"/>
</dbReference>
<feature type="domain" description="GIY-YIG" evidence="16">
    <location>
        <begin position="19"/>
        <end position="97"/>
    </location>
</feature>
<dbReference type="InterPro" id="IPR036876">
    <property type="entry name" value="UVR_dom_sf"/>
</dbReference>
<dbReference type="NCBIfam" id="TIGR00194">
    <property type="entry name" value="uvrC"/>
    <property type="match status" value="1"/>
</dbReference>
<dbReference type="PROSITE" id="PS50164">
    <property type="entry name" value="GIY_YIG"/>
    <property type="match status" value="1"/>
</dbReference>
<keyword evidence="4 13" id="KW-0228">DNA excision</keyword>
<evidence type="ECO:0000256" key="8">
    <source>
        <dbReference type="ARBA" id="ARBA00059452"/>
    </source>
</evidence>
<keyword evidence="3 13" id="KW-0227">DNA damage</keyword>
<dbReference type="GO" id="GO:0009380">
    <property type="term" value="C:excinuclease repair complex"/>
    <property type="evidence" value="ECO:0007669"/>
    <property type="project" value="InterPro"/>
</dbReference>
<comment type="similarity">
    <text evidence="9 13">Belongs to the UvrC family.</text>
</comment>
<evidence type="ECO:0000259" key="17">
    <source>
        <dbReference type="PROSITE" id="PS50165"/>
    </source>
</evidence>
<dbReference type="CDD" id="cd10434">
    <property type="entry name" value="GIY-YIG_UvrC_Cho"/>
    <property type="match status" value="1"/>
</dbReference>
<dbReference type="FunFam" id="3.40.1440.10:FF:000001">
    <property type="entry name" value="UvrABC system protein C"/>
    <property type="match status" value="1"/>
</dbReference>
<comment type="subcellular location">
    <subcellularLocation>
        <location evidence="1 13">Cytoplasm</location>
    </subcellularLocation>
</comment>
<feature type="compositionally biased region" description="Basic residues" evidence="14">
    <location>
        <begin position="540"/>
        <end position="550"/>
    </location>
</feature>
<dbReference type="InterPro" id="IPR047296">
    <property type="entry name" value="GIY-YIG_UvrC_Cho"/>
</dbReference>
<dbReference type="InterPro" id="IPR003583">
    <property type="entry name" value="Hlx-hairpin-Hlx_DNA-bd_motif"/>
</dbReference>
<dbReference type="SMART" id="SM00278">
    <property type="entry name" value="HhH1"/>
    <property type="match status" value="2"/>
</dbReference>
<dbReference type="NCBIfam" id="NF001824">
    <property type="entry name" value="PRK00558.1-5"/>
    <property type="match status" value="1"/>
</dbReference>
<keyword evidence="2 13" id="KW-0963">Cytoplasm</keyword>
<protein>
    <recommendedName>
        <fullName evidence="11 13">UvrABC system protein C</fullName>
        <shortName evidence="13">Protein UvrC</shortName>
    </recommendedName>
    <alternativeName>
        <fullName evidence="12 13">Excinuclease ABC subunit C</fullName>
    </alternativeName>
</protein>
<proteinExistence type="inferred from homology"/>
<dbReference type="PANTHER" id="PTHR30562:SF1">
    <property type="entry name" value="UVRABC SYSTEM PROTEIN C"/>
    <property type="match status" value="1"/>
</dbReference>
<dbReference type="SUPFAM" id="SSF47781">
    <property type="entry name" value="RuvA domain 2-like"/>
    <property type="match status" value="1"/>
</dbReference>
<dbReference type="Pfam" id="PF08459">
    <property type="entry name" value="UvrC_RNaseH_dom"/>
    <property type="match status" value="1"/>
</dbReference>
<evidence type="ECO:0000313" key="18">
    <source>
        <dbReference type="EMBL" id="MEA5445308.1"/>
    </source>
</evidence>
<dbReference type="InterPro" id="IPR038476">
    <property type="entry name" value="UvrC_RNase_H_dom_sf"/>
</dbReference>
<reference evidence="18 19" key="1">
    <citation type="submission" date="2023-12" db="EMBL/GenBank/DDBJ databases">
        <title>Whole-genome sequencing of halo(alkali)philic microorganisms from hypersaline lakes.</title>
        <authorList>
            <person name="Sorokin D.Y."/>
            <person name="Merkel A.Y."/>
            <person name="Messina E."/>
            <person name="Yakimov M."/>
        </authorList>
    </citation>
    <scope>NUCLEOTIDE SEQUENCE [LARGE SCALE GENOMIC DNA]</scope>
    <source>
        <strain evidence="18 19">AB-CW1</strain>
    </source>
</reference>
<dbReference type="InterPro" id="IPR000305">
    <property type="entry name" value="GIY-YIG_endonuc"/>
</dbReference>